<evidence type="ECO:0000259" key="4">
    <source>
        <dbReference type="PROSITE" id="PS51092"/>
    </source>
</evidence>
<keyword evidence="6" id="KW-1185">Reference proteome</keyword>
<dbReference type="SUPFAM" id="SSF55797">
    <property type="entry name" value="PR-1-like"/>
    <property type="match status" value="1"/>
</dbReference>
<dbReference type="SMART" id="SM00059">
    <property type="entry name" value="FN2"/>
    <property type="match status" value="2"/>
</dbReference>
<dbReference type="Gene3D" id="3.40.33.10">
    <property type="entry name" value="CAP"/>
    <property type="match status" value="1"/>
</dbReference>
<feature type="domain" description="Fibronectin type-II" evidence="4">
    <location>
        <begin position="205"/>
        <end position="249"/>
    </location>
</feature>
<dbReference type="InterPro" id="IPR014044">
    <property type="entry name" value="CAP_dom"/>
</dbReference>
<dbReference type="Pfam" id="PF00040">
    <property type="entry name" value="fn2"/>
    <property type="match status" value="3"/>
</dbReference>
<dbReference type="Proteomes" id="UP001189429">
    <property type="component" value="Unassembled WGS sequence"/>
</dbReference>
<dbReference type="InterPro" id="IPR013806">
    <property type="entry name" value="Kringle-like"/>
</dbReference>
<evidence type="ECO:0000313" key="6">
    <source>
        <dbReference type="Proteomes" id="UP001189429"/>
    </source>
</evidence>
<dbReference type="InterPro" id="IPR035940">
    <property type="entry name" value="CAP_sf"/>
</dbReference>
<evidence type="ECO:0000256" key="3">
    <source>
        <dbReference type="SAM" id="Phobius"/>
    </source>
</evidence>
<dbReference type="Pfam" id="PF00188">
    <property type="entry name" value="CAP"/>
    <property type="match status" value="1"/>
</dbReference>
<dbReference type="PROSITE" id="PS51092">
    <property type="entry name" value="FN2_2"/>
    <property type="match status" value="1"/>
</dbReference>
<evidence type="ECO:0000313" key="5">
    <source>
        <dbReference type="EMBL" id="CAK0810259.1"/>
    </source>
</evidence>
<evidence type="ECO:0000256" key="1">
    <source>
        <dbReference type="ARBA" id="ARBA00022737"/>
    </source>
</evidence>
<protein>
    <recommendedName>
        <fullName evidence="4">Fibronectin type-II domain-containing protein</fullName>
    </recommendedName>
</protein>
<feature type="transmembrane region" description="Helical" evidence="3">
    <location>
        <begin position="38"/>
        <end position="59"/>
    </location>
</feature>
<name>A0ABN9R286_9DINO</name>
<gene>
    <name evidence="5" type="ORF">PCOR1329_LOCUS15274</name>
</gene>
<reference evidence="5" key="1">
    <citation type="submission" date="2023-10" db="EMBL/GenBank/DDBJ databases">
        <authorList>
            <person name="Chen Y."/>
            <person name="Shah S."/>
            <person name="Dougan E. K."/>
            <person name="Thang M."/>
            <person name="Chan C."/>
        </authorList>
    </citation>
    <scope>NUCLEOTIDE SEQUENCE [LARGE SCALE GENOMIC DNA]</scope>
</reference>
<sequence length="333" mass="36410">MVFLDAEHLVAPSAEEEASPCNAEASCSKQGLSKRSKYGALTVVALLLLVGLVLTATVVQQKAPLQSSTDFIEEDMDQDMLDAVNQERTQRGLSALCYNSKLINAASAHTEDMAYYDRMSHTGSDGSDPGQRITRAGYGYSAYCENVAYGQRSVSSVMNSWMNSEGHRANILNSGITHFGYAKNDKYWTQVFASGSSESCSQGFGGGDTCAFPTTYGGKTMPGCTTEGHDDKAWCYTTAGPGKWRECTAADNACSFPFTYEGTEYWHGCTKDGHHAAWCYTAKGSGDYKVCSAADDACEFPFTYKDKEYRQCTNVDYTKDWCYKVGGGWMDCF</sequence>
<organism evidence="5 6">
    <name type="scientific">Prorocentrum cordatum</name>
    <dbReference type="NCBI Taxonomy" id="2364126"/>
    <lineage>
        <taxon>Eukaryota</taxon>
        <taxon>Sar</taxon>
        <taxon>Alveolata</taxon>
        <taxon>Dinophyceae</taxon>
        <taxon>Prorocentrales</taxon>
        <taxon>Prorocentraceae</taxon>
        <taxon>Prorocentrum</taxon>
    </lineage>
</organism>
<dbReference type="CDD" id="cd05379">
    <property type="entry name" value="CAP_bacterial"/>
    <property type="match status" value="1"/>
</dbReference>
<keyword evidence="3" id="KW-0472">Membrane</keyword>
<comment type="caution">
    <text evidence="5">The sequence shown here is derived from an EMBL/GenBank/DDBJ whole genome shotgun (WGS) entry which is preliminary data.</text>
</comment>
<dbReference type="Gene3D" id="2.10.10.10">
    <property type="entry name" value="Fibronectin, type II, collagen-binding"/>
    <property type="match status" value="3"/>
</dbReference>
<dbReference type="InterPro" id="IPR000562">
    <property type="entry name" value="FN_type2_dom"/>
</dbReference>
<keyword evidence="3" id="KW-1133">Transmembrane helix</keyword>
<proteinExistence type="predicted"/>
<dbReference type="InterPro" id="IPR036943">
    <property type="entry name" value="FN_type2_sf"/>
</dbReference>
<dbReference type="PANTHER" id="PTHR31157:SF1">
    <property type="entry name" value="SCP DOMAIN-CONTAINING PROTEIN"/>
    <property type="match status" value="1"/>
</dbReference>
<evidence type="ECO:0000256" key="2">
    <source>
        <dbReference type="ARBA" id="ARBA00023157"/>
    </source>
</evidence>
<dbReference type="EMBL" id="CAUYUJ010004609">
    <property type="protein sequence ID" value="CAK0810259.1"/>
    <property type="molecule type" value="Genomic_DNA"/>
</dbReference>
<dbReference type="SUPFAM" id="SSF57440">
    <property type="entry name" value="Kringle-like"/>
    <property type="match status" value="3"/>
</dbReference>
<keyword evidence="1" id="KW-0677">Repeat</keyword>
<accession>A0ABN9R286</accession>
<keyword evidence="3" id="KW-0812">Transmembrane</keyword>
<dbReference type="PANTHER" id="PTHR31157">
    <property type="entry name" value="SCP DOMAIN-CONTAINING PROTEIN"/>
    <property type="match status" value="1"/>
</dbReference>
<keyword evidence="2" id="KW-1015">Disulfide bond</keyword>